<dbReference type="Proteomes" id="UP000242287">
    <property type="component" value="Unassembled WGS sequence"/>
</dbReference>
<dbReference type="OrthoDB" id="336240at2759"/>
<feature type="region of interest" description="Disordered" evidence="5">
    <location>
        <begin position="109"/>
        <end position="130"/>
    </location>
</feature>
<dbReference type="SUPFAM" id="SSF54928">
    <property type="entry name" value="RNA-binding domain, RBD"/>
    <property type="match status" value="1"/>
</dbReference>
<dbReference type="AlphaFoldDB" id="A0A2A9NG41"/>
<feature type="domain" description="RING-type" evidence="6">
    <location>
        <begin position="461"/>
        <end position="505"/>
    </location>
</feature>
<evidence type="ECO:0000256" key="3">
    <source>
        <dbReference type="ARBA" id="ARBA00022833"/>
    </source>
</evidence>
<evidence type="ECO:0000313" key="7">
    <source>
        <dbReference type="EMBL" id="PFH46736.1"/>
    </source>
</evidence>
<keyword evidence="2 4" id="KW-0863">Zinc-finger</keyword>
<evidence type="ECO:0000256" key="1">
    <source>
        <dbReference type="ARBA" id="ARBA00022723"/>
    </source>
</evidence>
<feature type="compositionally biased region" description="Polar residues" evidence="5">
    <location>
        <begin position="109"/>
        <end position="119"/>
    </location>
</feature>
<dbReference type="PROSITE" id="PS50089">
    <property type="entry name" value="ZF_RING_2"/>
    <property type="match status" value="1"/>
</dbReference>
<sequence length="961" mass="105351">MTRSARPQPVTPQRLPRQHQQHRYSQSLYKSPTTPTTPYSPLSFRSATSAGSSTLTTPDNSGTYSKRLILNSCSPLVSKTSRSGSGRDRSLADIAENWRSRANENGIKVTSENSYTEGSQFGDDEASERTLSDSANDLNVISSGEALLPPPFLSNHRRNPIRPRAQTQASIFQSRPPSSPTITRSNRAAPTSPLNSRRSLNMNQSENLMATPPPNRILSSQLKLKGSFTDPAHTRRREAFGVVHTPSQNTNAHVRNTSFTYGLNPDTSLDLFDIDEGDFEDYDTSDYPSQINQEESFSLDVESSFNDYGYPSYPLKFSQSQFADPFQGGNGTYGTTSGLTTYNTGQNQPLGTISENAEYSFQPTRSDGFRTENGDEMFLPGLEPNFYPFASHISQNTYYNPPFVPFPAVPMSVTQMQPPQLPSQPIADTFVPPTNVSTQQVTSLTPPPTKSDPQAVVPSECSVCLVKRPRTLAILMPCRHPLCSACLTSALNIVGEKDMECAVCKLGVDDFCLITVEKDGINLDDVATNSDSRRFSKISSSSSMGHDTHVPDTKEFATVPVNGHLQDDFAFGIDCDGRGQQGDPFIRASTPKEEQSKCMRPGDARISLQSQTRTSVRNDSEQKENDNVVLRIDNVPWDITPPLIKNWLQQPVERVHVLLDAKGKTLSHAYVEVRNADIAGAILRGEAQGSAHQSRSGKKERSSVLGRGRRARGVTVTRSGQEELMADLFPKWRGTFDGSRPSLAGLAGDHIIDALEGGLMTESELRGLLYLIREPDSHFLKVPSLPFHLLISILSKFPSDVDSRVFWSAAIRDLLYDVTYAAGQILLSRAKEQISRTSIEDSHAYPMDLVAELIQTAVECRALTSQQTANIRVYAKQEAIPILDSDEAVETSLEQDNSAATTVDSEHLSQCEPLTPGGLEIESSDTSKAAKNVPFGELAREFGVDAQLVQALAQRLAGLGA</sequence>
<dbReference type="EMBL" id="KZ302163">
    <property type="protein sequence ID" value="PFH46736.1"/>
    <property type="molecule type" value="Genomic_DNA"/>
</dbReference>
<evidence type="ECO:0000256" key="4">
    <source>
        <dbReference type="PROSITE-ProRule" id="PRU00175"/>
    </source>
</evidence>
<dbReference type="SUPFAM" id="SSF57850">
    <property type="entry name" value="RING/U-box"/>
    <property type="match status" value="1"/>
</dbReference>
<dbReference type="InterPro" id="IPR017907">
    <property type="entry name" value="Znf_RING_CS"/>
</dbReference>
<keyword evidence="3" id="KW-0862">Zinc</keyword>
<feature type="region of interest" description="Disordered" evidence="5">
    <location>
        <begin position="687"/>
        <end position="712"/>
    </location>
</feature>
<dbReference type="SMART" id="SM00184">
    <property type="entry name" value="RING"/>
    <property type="match status" value="1"/>
</dbReference>
<feature type="compositionally biased region" description="Low complexity" evidence="5">
    <location>
        <begin position="27"/>
        <end position="57"/>
    </location>
</feature>
<evidence type="ECO:0000313" key="8">
    <source>
        <dbReference type="Proteomes" id="UP000242287"/>
    </source>
</evidence>
<feature type="region of interest" description="Disordered" evidence="5">
    <location>
        <begin position="1"/>
        <end position="66"/>
    </location>
</feature>
<keyword evidence="8" id="KW-1185">Reference proteome</keyword>
<dbReference type="InterPro" id="IPR035979">
    <property type="entry name" value="RBD_domain_sf"/>
</dbReference>
<accession>A0A2A9NG41</accession>
<feature type="compositionally biased region" description="Polar residues" evidence="5">
    <location>
        <begin position="186"/>
        <end position="199"/>
    </location>
</feature>
<feature type="compositionally biased region" description="Low complexity" evidence="5">
    <location>
        <begin position="174"/>
        <end position="185"/>
    </location>
</feature>
<dbReference type="GO" id="GO:0008270">
    <property type="term" value="F:zinc ion binding"/>
    <property type="evidence" value="ECO:0007669"/>
    <property type="project" value="UniProtKB-KW"/>
</dbReference>
<gene>
    <name evidence="7" type="ORF">AMATHDRAFT_7452</name>
</gene>
<evidence type="ECO:0000256" key="5">
    <source>
        <dbReference type="SAM" id="MobiDB-lite"/>
    </source>
</evidence>
<reference evidence="7 8" key="1">
    <citation type="submission" date="2014-02" db="EMBL/GenBank/DDBJ databases">
        <title>Transposable element dynamics among asymbiotic and ectomycorrhizal Amanita fungi.</title>
        <authorList>
            <consortium name="DOE Joint Genome Institute"/>
            <person name="Hess J."/>
            <person name="Skrede I."/>
            <person name="Wolfe B."/>
            <person name="LaButti K."/>
            <person name="Ohm R.A."/>
            <person name="Grigoriev I.V."/>
            <person name="Pringle A."/>
        </authorList>
    </citation>
    <scope>NUCLEOTIDE SEQUENCE [LARGE SCALE GENOMIC DNA]</scope>
    <source>
        <strain evidence="7 8">SKay4041</strain>
    </source>
</reference>
<feature type="region of interest" description="Disordered" evidence="5">
    <location>
        <begin position="166"/>
        <end position="199"/>
    </location>
</feature>
<protein>
    <recommendedName>
        <fullName evidence="6">RING-type domain-containing protein</fullName>
    </recommendedName>
</protein>
<dbReference type="Gene3D" id="3.30.70.330">
    <property type="match status" value="1"/>
</dbReference>
<evidence type="ECO:0000256" key="2">
    <source>
        <dbReference type="ARBA" id="ARBA00022771"/>
    </source>
</evidence>
<keyword evidence="1" id="KW-0479">Metal-binding</keyword>
<dbReference type="STRING" id="703135.A0A2A9NG41"/>
<dbReference type="PROSITE" id="PS00518">
    <property type="entry name" value="ZF_RING_1"/>
    <property type="match status" value="1"/>
</dbReference>
<evidence type="ECO:0000259" key="6">
    <source>
        <dbReference type="PROSITE" id="PS50089"/>
    </source>
</evidence>
<proteinExistence type="predicted"/>
<name>A0A2A9NG41_9AGAR</name>
<organism evidence="7 8">
    <name type="scientific">Amanita thiersii Skay4041</name>
    <dbReference type="NCBI Taxonomy" id="703135"/>
    <lineage>
        <taxon>Eukaryota</taxon>
        <taxon>Fungi</taxon>
        <taxon>Dikarya</taxon>
        <taxon>Basidiomycota</taxon>
        <taxon>Agaricomycotina</taxon>
        <taxon>Agaricomycetes</taxon>
        <taxon>Agaricomycetidae</taxon>
        <taxon>Agaricales</taxon>
        <taxon>Pluteineae</taxon>
        <taxon>Amanitaceae</taxon>
        <taxon>Amanita</taxon>
    </lineage>
</organism>
<dbReference type="InterPro" id="IPR012677">
    <property type="entry name" value="Nucleotide-bd_a/b_plait_sf"/>
</dbReference>
<dbReference type="GO" id="GO:0003676">
    <property type="term" value="F:nucleic acid binding"/>
    <property type="evidence" value="ECO:0007669"/>
    <property type="project" value="InterPro"/>
</dbReference>
<dbReference type="InterPro" id="IPR001841">
    <property type="entry name" value="Znf_RING"/>
</dbReference>